<comment type="caution">
    <text evidence="2">The sequence shown here is derived from an EMBL/GenBank/DDBJ whole genome shotgun (WGS) entry which is preliminary data.</text>
</comment>
<dbReference type="Proteomes" id="UP000569914">
    <property type="component" value="Unassembled WGS sequence"/>
</dbReference>
<organism evidence="2 3">
    <name type="scientific">Microlunatus parietis</name>
    <dbReference type="NCBI Taxonomy" id="682979"/>
    <lineage>
        <taxon>Bacteria</taxon>
        <taxon>Bacillati</taxon>
        <taxon>Actinomycetota</taxon>
        <taxon>Actinomycetes</taxon>
        <taxon>Propionibacteriales</taxon>
        <taxon>Propionibacteriaceae</taxon>
        <taxon>Microlunatus</taxon>
    </lineage>
</organism>
<keyword evidence="1" id="KW-0472">Membrane</keyword>
<evidence type="ECO:0000256" key="1">
    <source>
        <dbReference type="SAM" id="Phobius"/>
    </source>
</evidence>
<sequence>MTTAHTAPAATSAWLTRLVAGIIGGLAGGLMFGVLMQMMGMIGMVAMLVGSSSVVIGWLVHLAISAFIGATFALIFTRWAARIPVALLLGAGYGIVWWVLGALLIMPARLGMPVFAINMTAAMSLMGHLIYGLVLGLVYGLVQHRSHKD</sequence>
<dbReference type="Pfam" id="PF20587">
    <property type="entry name" value="DUF6789"/>
    <property type="match status" value="1"/>
</dbReference>
<feature type="transmembrane region" description="Helical" evidence="1">
    <location>
        <begin position="83"/>
        <end position="108"/>
    </location>
</feature>
<dbReference type="AlphaFoldDB" id="A0A7Y9I4F0"/>
<feature type="transmembrane region" description="Helical" evidence="1">
    <location>
        <begin position="55"/>
        <end position="76"/>
    </location>
</feature>
<keyword evidence="3" id="KW-1185">Reference proteome</keyword>
<dbReference type="RefSeq" id="WP_179749274.1">
    <property type="nucleotide sequence ID" value="NZ_JACCBU010000001.1"/>
</dbReference>
<dbReference type="EMBL" id="JACCBU010000001">
    <property type="protein sequence ID" value="NYE70072.1"/>
    <property type="molecule type" value="Genomic_DNA"/>
</dbReference>
<keyword evidence="1" id="KW-0812">Transmembrane</keyword>
<accession>A0A7Y9I4F0</accession>
<gene>
    <name evidence="2" type="ORF">BKA15_001401</name>
</gene>
<evidence type="ECO:0000313" key="3">
    <source>
        <dbReference type="Proteomes" id="UP000569914"/>
    </source>
</evidence>
<name>A0A7Y9I4F0_9ACTN</name>
<dbReference type="InterPro" id="IPR046739">
    <property type="entry name" value="DUF6789"/>
</dbReference>
<feature type="transmembrane region" description="Helical" evidence="1">
    <location>
        <begin position="18"/>
        <end position="49"/>
    </location>
</feature>
<proteinExistence type="predicted"/>
<keyword evidence="1" id="KW-1133">Transmembrane helix</keyword>
<reference evidence="2 3" key="1">
    <citation type="submission" date="2020-07" db="EMBL/GenBank/DDBJ databases">
        <title>Sequencing the genomes of 1000 actinobacteria strains.</title>
        <authorList>
            <person name="Klenk H.-P."/>
        </authorList>
    </citation>
    <scope>NUCLEOTIDE SEQUENCE [LARGE SCALE GENOMIC DNA]</scope>
    <source>
        <strain evidence="2 3">DSM 22083</strain>
    </source>
</reference>
<evidence type="ECO:0000313" key="2">
    <source>
        <dbReference type="EMBL" id="NYE70072.1"/>
    </source>
</evidence>
<protein>
    <submittedName>
        <fullName evidence="2">Uncharacterized protein</fullName>
    </submittedName>
</protein>
<feature type="transmembrane region" description="Helical" evidence="1">
    <location>
        <begin position="114"/>
        <end position="142"/>
    </location>
</feature>